<protein>
    <submittedName>
        <fullName evidence="1">Uncharacterized protein</fullName>
    </submittedName>
</protein>
<name>A0A094WCA6_9BACT</name>
<proteinExistence type="predicted"/>
<accession>A0A094WCA6</accession>
<sequence>MSGLFLHCSHPPRIVSLSGSKRCPGTFFNRPQKAFSVEKKDIQ</sequence>
<evidence type="ECO:0000313" key="2">
    <source>
        <dbReference type="Proteomes" id="UP000029452"/>
    </source>
</evidence>
<gene>
    <name evidence="1" type="ORF">LptCag_0726</name>
</gene>
<reference evidence="1 2" key="1">
    <citation type="submission" date="2014-06" db="EMBL/GenBank/DDBJ databases">
        <title>Draft genome sequence of iron oxidizing acidophile Leptospirillum ferriphilum DSM14647.</title>
        <authorList>
            <person name="Cardenas J.P."/>
            <person name="Lazcano M."/>
            <person name="Ossandon F.J."/>
            <person name="Corbett M."/>
            <person name="Holmes D.S."/>
            <person name="Watkin E."/>
        </authorList>
    </citation>
    <scope>NUCLEOTIDE SEQUENCE [LARGE SCALE GENOMIC DNA]</scope>
    <source>
        <strain evidence="1 2">DSM 14647</strain>
    </source>
</reference>
<evidence type="ECO:0000313" key="1">
    <source>
        <dbReference type="EMBL" id="KGA94100.1"/>
    </source>
</evidence>
<dbReference type="PATRIC" id="fig|178606.4.peg.1259"/>
<dbReference type="AlphaFoldDB" id="A0A094WCA6"/>
<comment type="caution">
    <text evidence="1">The sequence shown here is derived from an EMBL/GenBank/DDBJ whole genome shotgun (WGS) entry which is preliminary data.</text>
</comment>
<dbReference type="Proteomes" id="UP000029452">
    <property type="component" value="Unassembled WGS sequence"/>
</dbReference>
<dbReference type="EMBL" id="JPGK01000004">
    <property type="protein sequence ID" value="KGA94100.1"/>
    <property type="molecule type" value="Genomic_DNA"/>
</dbReference>
<organism evidence="1 2">
    <name type="scientific">Leptospirillum ferriphilum</name>
    <dbReference type="NCBI Taxonomy" id="178606"/>
    <lineage>
        <taxon>Bacteria</taxon>
        <taxon>Pseudomonadati</taxon>
        <taxon>Nitrospirota</taxon>
        <taxon>Nitrospiria</taxon>
        <taxon>Nitrospirales</taxon>
        <taxon>Nitrospiraceae</taxon>
        <taxon>Leptospirillum</taxon>
    </lineage>
</organism>